<gene>
    <name evidence="1" type="ORF">GOB84_12355</name>
</gene>
<dbReference type="EMBL" id="WOSW01000025">
    <property type="protein sequence ID" value="NHO33342.1"/>
    <property type="molecule type" value="Genomic_DNA"/>
</dbReference>
<accession>A0ABX0KCC6</accession>
<dbReference type="Proteomes" id="UP000615326">
    <property type="component" value="Unassembled WGS sequence"/>
</dbReference>
<dbReference type="RefSeq" id="WP_173577863.1">
    <property type="nucleotide sequence ID" value="NZ_WOSW01000025.1"/>
</dbReference>
<reference evidence="1 2" key="1">
    <citation type="journal article" date="2020" name="Int. J. Syst. Evol. Microbiol.">
        <title>Novel acetic acid bacteria from cider fermentations: Acetobacter conturbans sp. nov. and Acetobacter fallax sp. nov.</title>
        <authorList>
            <person name="Sombolestani A.S."/>
            <person name="Cleenwerck I."/>
            <person name="Cnockaert M."/>
            <person name="Borremans W."/>
            <person name="Wieme A.D."/>
            <person name="De Vuyst L."/>
            <person name="Vandamme P."/>
        </authorList>
    </citation>
    <scope>NUCLEOTIDE SEQUENCE [LARGE SCALE GENOMIC DNA]</scope>
    <source>
        <strain evidence="1 2">LMG 1637</strain>
    </source>
</reference>
<protein>
    <submittedName>
        <fullName evidence="1">Uncharacterized protein</fullName>
    </submittedName>
</protein>
<evidence type="ECO:0000313" key="2">
    <source>
        <dbReference type="Proteomes" id="UP000615326"/>
    </source>
</evidence>
<name>A0ABX0KCC6_9PROT</name>
<proteinExistence type="predicted"/>
<sequence>MGDGMTTLGFRLGLPLAMLVAIDAPNGGVADLTGCAFASQVRDALGTLVATMTVTAVASQPGSVQIAVSDTTQWPPGQLWCDLNVTWPNGLTTPTRPWMLTMLRGVTR</sequence>
<keyword evidence="2" id="KW-1185">Reference proteome</keyword>
<evidence type="ECO:0000313" key="1">
    <source>
        <dbReference type="EMBL" id="NHO33342.1"/>
    </source>
</evidence>
<comment type="caution">
    <text evidence="1">The sequence shown here is derived from an EMBL/GenBank/DDBJ whole genome shotgun (WGS) entry which is preliminary data.</text>
</comment>
<organism evidence="1 2">
    <name type="scientific">Acetobacter fallax</name>
    <dbReference type="NCBI Taxonomy" id="1737473"/>
    <lineage>
        <taxon>Bacteria</taxon>
        <taxon>Pseudomonadati</taxon>
        <taxon>Pseudomonadota</taxon>
        <taxon>Alphaproteobacteria</taxon>
        <taxon>Acetobacterales</taxon>
        <taxon>Acetobacteraceae</taxon>
        <taxon>Acetobacter</taxon>
    </lineage>
</organism>